<proteinExistence type="predicted"/>
<evidence type="ECO:0000256" key="2">
    <source>
        <dbReference type="ARBA" id="ARBA00022679"/>
    </source>
</evidence>
<dbReference type="InterPro" id="IPR013216">
    <property type="entry name" value="Methyltransf_11"/>
</dbReference>
<reference evidence="5 6" key="1">
    <citation type="submission" date="2021-08" db="EMBL/GenBank/DDBJ databases">
        <title>Devosia salina sp. nov., isolated from the South China Sea sediment.</title>
        <authorList>
            <person name="Zhou Z."/>
        </authorList>
    </citation>
    <scope>NUCLEOTIDE SEQUENCE [LARGE SCALE GENOMIC DNA]</scope>
    <source>
        <strain evidence="5 6">SCS-3</strain>
    </source>
</reference>
<dbReference type="Proteomes" id="UP000825799">
    <property type="component" value="Chromosome"/>
</dbReference>
<evidence type="ECO:0000256" key="3">
    <source>
        <dbReference type="SAM" id="MobiDB-lite"/>
    </source>
</evidence>
<keyword evidence="6" id="KW-1185">Reference proteome</keyword>
<keyword evidence="2" id="KW-0808">Transferase</keyword>
<protein>
    <submittedName>
        <fullName evidence="5">SAM-dependent methyltransferase</fullName>
    </submittedName>
</protein>
<gene>
    <name evidence="5" type="ORF">K1X15_17700</name>
</gene>
<evidence type="ECO:0000256" key="1">
    <source>
        <dbReference type="ARBA" id="ARBA00022603"/>
    </source>
</evidence>
<dbReference type="SUPFAM" id="SSF53335">
    <property type="entry name" value="S-adenosyl-L-methionine-dependent methyltransferases"/>
    <property type="match status" value="1"/>
</dbReference>
<dbReference type="Pfam" id="PF08241">
    <property type="entry name" value="Methyltransf_11"/>
    <property type="match status" value="1"/>
</dbReference>
<sequence>MTTPPRLFDAEQIARNRARRSGPDNFVRDLVLEDLADRLSTYKRDFARAVLIGPDAGTLPQTLVTANGPVSAVRIEAFAGEEYPALPEGEQDLIVSLLHLQVVNDVPGHLARLRRALKPDGLLLAAFLGGETLTELREAFLAADLAVSGGASARIAPMAQVRDAGALLQRAGFALPVADVETHRVRYGTPFALMAELKALGASNPLADRPRRFATRSLLAAAAEAYASRDSDPDGRVRATLEIIWLAGWVPHESQQKPLRPGSATVSMKDVLGGSTP</sequence>
<name>A0ABX8WBW1_9HYPH</name>
<feature type="region of interest" description="Disordered" evidence="3">
    <location>
        <begin position="254"/>
        <end position="277"/>
    </location>
</feature>
<dbReference type="PANTHER" id="PTHR13090">
    <property type="entry name" value="ARGININE-HYDROXYLASE NDUFAF5, MITOCHONDRIAL"/>
    <property type="match status" value="1"/>
</dbReference>
<dbReference type="PANTHER" id="PTHR13090:SF1">
    <property type="entry name" value="ARGININE-HYDROXYLASE NDUFAF5, MITOCHONDRIAL"/>
    <property type="match status" value="1"/>
</dbReference>
<accession>A0ABX8WBW1</accession>
<evidence type="ECO:0000313" key="6">
    <source>
        <dbReference type="Proteomes" id="UP000825799"/>
    </source>
</evidence>
<dbReference type="Gene3D" id="3.40.50.150">
    <property type="entry name" value="Vaccinia Virus protein VP39"/>
    <property type="match status" value="1"/>
</dbReference>
<dbReference type="GO" id="GO:0008168">
    <property type="term" value="F:methyltransferase activity"/>
    <property type="evidence" value="ECO:0007669"/>
    <property type="project" value="UniProtKB-KW"/>
</dbReference>
<dbReference type="EMBL" id="CP080590">
    <property type="protein sequence ID" value="QYO76409.1"/>
    <property type="molecule type" value="Genomic_DNA"/>
</dbReference>
<feature type="domain" description="Methyltransferase type 11" evidence="4">
    <location>
        <begin position="73"/>
        <end position="124"/>
    </location>
</feature>
<dbReference type="RefSeq" id="WP_220304898.1">
    <property type="nucleotide sequence ID" value="NZ_CP080590.1"/>
</dbReference>
<evidence type="ECO:0000313" key="5">
    <source>
        <dbReference type="EMBL" id="QYO76409.1"/>
    </source>
</evidence>
<keyword evidence="1 5" id="KW-0489">Methyltransferase</keyword>
<dbReference type="GO" id="GO:0032259">
    <property type="term" value="P:methylation"/>
    <property type="evidence" value="ECO:0007669"/>
    <property type="project" value="UniProtKB-KW"/>
</dbReference>
<evidence type="ECO:0000259" key="4">
    <source>
        <dbReference type="Pfam" id="PF08241"/>
    </source>
</evidence>
<dbReference type="InterPro" id="IPR029063">
    <property type="entry name" value="SAM-dependent_MTases_sf"/>
</dbReference>
<dbReference type="InterPro" id="IPR050602">
    <property type="entry name" value="Malonyl-ACP_OMT"/>
</dbReference>
<organism evidence="5 6">
    <name type="scientific">Devosia salina</name>
    <dbReference type="NCBI Taxonomy" id="2860336"/>
    <lineage>
        <taxon>Bacteria</taxon>
        <taxon>Pseudomonadati</taxon>
        <taxon>Pseudomonadota</taxon>
        <taxon>Alphaproteobacteria</taxon>
        <taxon>Hyphomicrobiales</taxon>
        <taxon>Devosiaceae</taxon>
        <taxon>Devosia</taxon>
    </lineage>
</organism>